<organism evidence="2 3">
    <name type="scientific">Priapulus caudatus</name>
    <name type="common">Priapulid worm</name>
    <dbReference type="NCBI Taxonomy" id="37621"/>
    <lineage>
        <taxon>Eukaryota</taxon>
        <taxon>Metazoa</taxon>
        <taxon>Ecdysozoa</taxon>
        <taxon>Scalidophora</taxon>
        <taxon>Priapulida</taxon>
        <taxon>Priapulimorpha</taxon>
        <taxon>Priapulimorphida</taxon>
        <taxon>Priapulidae</taxon>
        <taxon>Priapulus</taxon>
    </lineage>
</organism>
<dbReference type="RefSeq" id="XP_014669622.1">
    <property type="nucleotide sequence ID" value="XM_014814136.1"/>
</dbReference>
<sequence length="289" mass="32374">MLRRGAQAYGAATTTTATHCAAAARRVWRYAARSRLRGLSGSLGNLSTLPRNTYSAGRHNSPERYRDGSVGRSLVRAQPYTSIYELSPRRFSDLTPRRTHSMDDISRAGVDSSLISVNSAHRLLYAIAKIEDYDLVAKQTGESRVILSGIEARLKERMKLLMPKDYKSLEFITLKGISISVSQLAHYLGECNNRLRLFWTTELPSRELGGEPPYHRILADENMSLRDTINKQSHKLSSQEKLLGNALGKLEASTRVKAGMEEAIIKQLTKTHKVLKKAKSNLEYRSQPS</sequence>
<dbReference type="Proteomes" id="UP000695022">
    <property type="component" value="Unplaced"/>
</dbReference>
<evidence type="ECO:0000256" key="1">
    <source>
        <dbReference type="SAM" id="MobiDB-lite"/>
    </source>
</evidence>
<name>A0ABM1EBQ1_PRICU</name>
<dbReference type="PANTHER" id="PTHR46501:SF10">
    <property type="entry name" value="CENTROSOMIN"/>
    <property type="match status" value="1"/>
</dbReference>
<keyword evidence="2" id="KW-1185">Reference proteome</keyword>
<protein>
    <submittedName>
        <fullName evidence="3">Myomegalin-like</fullName>
    </submittedName>
</protein>
<feature type="region of interest" description="Disordered" evidence="1">
    <location>
        <begin position="50"/>
        <end position="71"/>
    </location>
</feature>
<evidence type="ECO:0000313" key="3">
    <source>
        <dbReference type="RefSeq" id="XP_014669622.1"/>
    </source>
</evidence>
<dbReference type="PANTHER" id="PTHR46501">
    <property type="entry name" value="MYOMEGALIN"/>
    <property type="match status" value="1"/>
</dbReference>
<feature type="compositionally biased region" description="Basic and acidic residues" evidence="1">
    <location>
        <begin position="60"/>
        <end position="69"/>
    </location>
</feature>
<accession>A0ABM1EBQ1</accession>
<evidence type="ECO:0000313" key="2">
    <source>
        <dbReference type="Proteomes" id="UP000695022"/>
    </source>
</evidence>
<dbReference type="InterPro" id="IPR052593">
    <property type="entry name" value="MT-associated_AKAP9-binding"/>
</dbReference>
<dbReference type="GeneID" id="106810701"/>
<reference evidence="3" key="1">
    <citation type="submission" date="2025-08" db="UniProtKB">
        <authorList>
            <consortium name="RefSeq"/>
        </authorList>
    </citation>
    <scope>IDENTIFICATION</scope>
</reference>
<proteinExistence type="predicted"/>
<gene>
    <name evidence="3" type="primary">LOC106810701</name>
</gene>